<dbReference type="OrthoDB" id="3004045at2759"/>
<keyword evidence="2" id="KW-1185">Reference proteome</keyword>
<dbReference type="EMBL" id="KN839915">
    <property type="protein sequence ID" value="KIJ58703.1"/>
    <property type="molecule type" value="Genomic_DNA"/>
</dbReference>
<gene>
    <name evidence="1" type="ORF">HYDPIDRAFT_119313</name>
</gene>
<accession>A0A0C9VZ56</accession>
<dbReference type="HOGENOM" id="CLU_119673_0_0_1"/>
<sequence>MSRMASTRQSESQAPTLPADVISAITVLHNFVAASQQLPPQVIVTCRDERRAFGRHALQAMSYRKAVDLFIQRFATKEDWWISEFRYKPEVSIYARFYRTHGEEDEGMVLLDERGWSELVGNAVKLTIVFTSLKFSVTAQSSAG</sequence>
<reference evidence="1 2" key="1">
    <citation type="submission" date="2014-04" db="EMBL/GenBank/DDBJ databases">
        <title>Evolutionary Origins and Diversification of the Mycorrhizal Mutualists.</title>
        <authorList>
            <consortium name="DOE Joint Genome Institute"/>
            <consortium name="Mycorrhizal Genomics Consortium"/>
            <person name="Kohler A."/>
            <person name="Kuo A."/>
            <person name="Nagy L.G."/>
            <person name="Floudas D."/>
            <person name="Copeland A."/>
            <person name="Barry K.W."/>
            <person name="Cichocki N."/>
            <person name="Veneault-Fourrey C."/>
            <person name="LaButti K."/>
            <person name="Lindquist E.A."/>
            <person name="Lipzen A."/>
            <person name="Lundell T."/>
            <person name="Morin E."/>
            <person name="Murat C."/>
            <person name="Riley R."/>
            <person name="Ohm R."/>
            <person name="Sun H."/>
            <person name="Tunlid A."/>
            <person name="Henrissat B."/>
            <person name="Grigoriev I.V."/>
            <person name="Hibbett D.S."/>
            <person name="Martin F."/>
        </authorList>
    </citation>
    <scope>NUCLEOTIDE SEQUENCE [LARGE SCALE GENOMIC DNA]</scope>
    <source>
        <strain evidence="1 2">MD-312</strain>
    </source>
</reference>
<protein>
    <submittedName>
        <fullName evidence="1">Uncharacterized protein</fullName>
    </submittedName>
</protein>
<proteinExistence type="predicted"/>
<dbReference type="Proteomes" id="UP000053820">
    <property type="component" value="Unassembled WGS sequence"/>
</dbReference>
<dbReference type="AlphaFoldDB" id="A0A0C9VZ56"/>
<evidence type="ECO:0000313" key="1">
    <source>
        <dbReference type="EMBL" id="KIJ58703.1"/>
    </source>
</evidence>
<evidence type="ECO:0000313" key="2">
    <source>
        <dbReference type="Proteomes" id="UP000053820"/>
    </source>
</evidence>
<name>A0A0C9VZ56_9AGAM</name>
<organism evidence="1 2">
    <name type="scientific">Hydnomerulius pinastri MD-312</name>
    <dbReference type="NCBI Taxonomy" id="994086"/>
    <lineage>
        <taxon>Eukaryota</taxon>
        <taxon>Fungi</taxon>
        <taxon>Dikarya</taxon>
        <taxon>Basidiomycota</taxon>
        <taxon>Agaricomycotina</taxon>
        <taxon>Agaricomycetes</taxon>
        <taxon>Agaricomycetidae</taxon>
        <taxon>Boletales</taxon>
        <taxon>Boletales incertae sedis</taxon>
        <taxon>Leucogyrophana</taxon>
    </lineage>
</organism>